<dbReference type="RefSeq" id="WP_064006677.1">
    <property type="nucleotide sequence ID" value="NZ_LUUG01000011.1"/>
</dbReference>
<dbReference type="AlphaFoldDB" id="A0A177MX01"/>
<dbReference type="GO" id="GO:0000976">
    <property type="term" value="F:transcription cis-regulatory region binding"/>
    <property type="evidence" value="ECO:0007669"/>
    <property type="project" value="TreeGrafter"/>
</dbReference>
<proteinExistence type="inferred from homology"/>
<accession>A0A177MX01</accession>
<evidence type="ECO:0000256" key="3">
    <source>
        <dbReference type="ARBA" id="ARBA00023125"/>
    </source>
</evidence>
<evidence type="ECO:0000259" key="5">
    <source>
        <dbReference type="PROSITE" id="PS50931"/>
    </source>
</evidence>
<evidence type="ECO:0000313" key="6">
    <source>
        <dbReference type="EMBL" id="OAH96280.1"/>
    </source>
</evidence>
<evidence type="ECO:0000256" key="2">
    <source>
        <dbReference type="ARBA" id="ARBA00023015"/>
    </source>
</evidence>
<dbReference type="FunFam" id="1.10.10.10:FF:000001">
    <property type="entry name" value="LysR family transcriptional regulator"/>
    <property type="match status" value="1"/>
</dbReference>
<dbReference type="GO" id="GO:0003700">
    <property type="term" value="F:DNA-binding transcription factor activity"/>
    <property type="evidence" value="ECO:0007669"/>
    <property type="project" value="InterPro"/>
</dbReference>
<dbReference type="PRINTS" id="PR00039">
    <property type="entry name" value="HTHLYSR"/>
</dbReference>
<protein>
    <recommendedName>
        <fullName evidence="5">HTH lysR-type domain-containing protein</fullName>
    </recommendedName>
</protein>
<dbReference type="SUPFAM" id="SSF46785">
    <property type="entry name" value="Winged helix' DNA-binding domain"/>
    <property type="match status" value="1"/>
</dbReference>
<comment type="caution">
    <text evidence="7">The sequence shown here is derived from an EMBL/GenBank/DDBJ whole genome shotgun (WGS) entry which is preliminary data.</text>
</comment>
<keyword evidence="2" id="KW-0805">Transcription regulation</keyword>
<dbReference type="InterPro" id="IPR036388">
    <property type="entry name" value="WH-like_DNA-bd_sf"/>
</dbReference>
<keyword evidence="4" id="KW-0804">Transcription</keyword>
<evidence type="ECO:0000256" key="4">
    <source>
        <dbReference type="ARBA" id="ARBA00023163"/>
    </source>
</evidence>
<dbReference type="PANTHER" id="PTHR30126">
    <property type="entry name" value="HTH-TYPE TRANSCRIPTIONAL REGULATOR"/>
    <property type="match status" value="1"/>
</dbReference>
<dbReference type="Pfam" id="PF00126">
    <property type="entry name" value="HTH_1"/>
    <property type="match status" value="1"/>
</dbReference>
<dbReference type="Proteomes" id="UP000078090">
    <property type="component" value="Unassembled WGS sequence"/>
</dbReference>
<dbReference type="EMBL" id="LUUG01000011">
    <property type="protein sequence ID" value="OAI10257.1"/>
    <property type="molecule type" value="Genomic_DNA"/>
</dbReference>
<dbReference type="PANTHER" id="PTHR30126:SF21">
    <property type="entry name" value="TRANSCRIPTIONAL REGULATOR-RELATED"/>
    <property type="match status" value="1"/>
</dbReference>
<dbReference type="Proteomes" id="UP000077763">
    <property type="component" value="Unassembled WGS sequence"/>
</dbReference>
<gene>
    <name evidence="7" type="ORF">A1332_05715</name>
    <name evidence="6" type="ORF">A1353_24140</name>
</gene>
<evidence type="ECO:0000313" key="7">
    <source>
        <dbReference type="EMBL" id="OAI10257.1"/>
    </source>
</evidence>
<dbReference type="InterPro" id="IPR000847">
    <property type="entry name" value="LysR_HTH_N"/>
</dbReference>
<sequence length="96" mass="10642">MHALNWDDLRYFIEVVRSGNVTEASLRLGVNQSTVSRRIAQLEHQSGKALFDRTAKGWVITPIGEKVVALAEEMANQAIAIHREIKSDAENVSGLI</sequence>
<dbReference type="EMBL" id="LUUH01000116">
    <property type="protein sequence ID" value="OAH96280.1"/>
    <property type="molecule type" value="Genomic_DNA"/>
</dbReference>
<dbReference type="InterPro" id="IPR036390">
    <property type="entry name" value="WH_DNA-bd_sf"/>
</dbReference>
<reference evidence="8 9" key="1">
    <citation type="submission" date="2016-03" db="EMBL/GenBank/DDBJ databases">
        <authorList>
            <person name="Ploux O."/>
        </authorList>
    </citation>
    <scope>NUCLEOTIDE SEQUENCE [LARGE SCALE GENOMIC DNA]</scope>
    <source>
        <strain evidence="7 9">R-45363</strain>
        <strain evidence="6 8">R-45371</strain>
    </source>
</reference>
<evidence type="ECO:0000313" key="9">
    <source>
        <dbReference type="Proteomes" id="UP000078090"/>
    </source>
</evidence>
<keyword evidence="3" id="KW-0238">DNA-binding</keyword>
<dbReference type="Gene3D" id="1.10.10.10">
    <property type="entry name" value="Winged helix-like DNA-binding domain superfamily/Winged helix DNA-binding domain"/>
    <property type="match status" value="1"/>
</dbReference>
<dbReference type="PROSITE" id="PS50931">
    <property type="entry name" value="HTH_LYSR"/>
    <property type="match status" value="1"/>
</dbReference>
<evidence type="ECO:0000313" key="8">
    <source>
        <dbReference type="Proteomes" id="UP000077763"/>
    </source>
</evidence>
<comment type="similarity">
    <text evidence="1">Belongs to the LysR transcriptional regulatory family.</text>
</comment>
<name>A0A177MX01_METMH</name>
<organism evidence="7 9">
    <name type="scientific">Methylomonas methanica</name>
    <dbReference type="NCBI Taxonomy" id="421"/>
    <lineage>
        <taxon>Bacteria</taxon>
        <taxon>Pseudomonadati</taxon>
        <taxon>Pseudomonadota</taxon>
        <taxon>Gammaproteobacteria</taxon>
        <taxon>Methylococcales</taxon>
        <taxon>Methylococcaceae</taxon>
        <taxon>Methylomonas</taxon>
    </lineage>
</organism>
<evidence type="ECO:0000256" key="1">
    <source>
        <dbReference type="ARBA" id="ARBA00009437"/>
    </source>
</evidence>
<feature type="domain" description="HTH lysR-type" evidence="5">
    <location>
        <begin position="4"/>
        <end position="61"/>
    </location>
</feature>